<keyword evidence="5" id="KW-1185">Reference proteome</keyword>
<dbReference type="RefSeq" id="WP_104936368.1">
    <property type="nucleotide sequence ID" value="NZ_CP021255.1"/>
</dbReference>
<dbReference type="PROSITE" id="PS50005">
    <property type="entry name" value="TPR"/>
    <property type="match status" value="1"/>
</dbReference>
<dbReference type="EMBL" id="CP021255">
    <property type="protein sequence ID" value="AVD71092.1"/>
    <property type="molecule type" value="Genomic_DNA"/>
</dbReference>
<dbReference type="Gene3D" id="1.25.40.10">
    <property type="entry name" value="Tetratricopeptide repeat domain"/>
    <property type="match status" value="3"/>
</dbReference>
<feature type="chain" id="PRO_5014636513" description="Tetratricopeptide repeat-like domain-containing protein" evidence="3">
    <location>
        <begin position="27"/>
        <end position="599"/>
    </location>
</feature>
<sequence>MLNRFLLLAVLALLPLLWACQPAGKAAPGDRQRTDLAAGPQQANGSSQAVTPSPSSDEKDYACSYFYFLKGRSAELRQDFEEALEAYENAAICDSKASYAQSKIPFLLLRLGRVHEAALWLHTFLGKHPDSVSLRLLYANILMGQRKTDAALQQYRRILASHPDDPAVTLPLAEIYMAAGRTAEARRILEQELGRDEDSYQAQLLMARLLRRTEDFAASRAHFARALELNWSADVQAEVAELLIRQHDFAAAEAMYRDIIDREEQNENAYAGLIRLLLQEGREEQALEELLRLRQAPDKPGWVDLSIARYYIRHEQYDEARRILEQRIKRDNSSEARFLLAALLQHEQKYEESLAQVRLIDNKAPEYPEALALMVSLCRQLNRVDDAVLFLERNIAGAITRHPAMYPLLAELHDSQERSAVARKVLEEGLRRYPESEDLLYSYGAFLEQKSEHRAAMDIMQKLIAINPSNAAALNFVGYSWANDGINLQMALDYIQRALELMPDNASIQDSMGWVLYRLGRLDEALPVLEKAAQGSQEPEVQEHLAEVLAARGQHKKALRIYQRLLADSVKAGNESGRLRLQKIIKALEAPDPQAKPVP</sequence>
<proteinExistence type="predicted"/>
<accession>A0A2L1GN54</accession>
<evidence type="ECO:0000313" key="4">
    <source>
        <dbReference type="EMBL" id="AVD71092.1"/>
    </source>
</evidence>
<dbReference type="AlphaFoldDB" id="A0A2L1GN54"/>
<evidence type="ECO:0000256" key="2">
    <source>
        <dbReference type="SAM" id="MobiDB-lite"/>
    </source>
</evidence>
<keyword evidence="3" id="KW-0732">Signal</keyword>
<evidence type="ECO:0000256" key="1">
    <source>
        <dbReference type="PROSITE-ProRule" id="PRU00339"/>
    </source>
</evidence>
<keyword evidence="1" id="KW-0802">TPR repeat</keyword>
<reference evidence="4 5" key="1">
    <citation type="journal article" date="2018" name="MBio">
        <title>Insights into the evolution of host association through the isolation and characterization of a novel human periodontal pathobiont, Desulfobulbus oralis.</title>
        <authorList>
            <person name="Cross K.L."/>
            <person name="Chirania P."/>
            <person name="Xiong W."/>
            <person name="Beall C.J."/>
            <person name="Elkins J.G."/>
            <person name="Giannone R.J."/>
            <person name="Griffen A.L."/>
            <person name="Guss A.M."/>
            <person name="Hettich R.L."/>
            <person name="Joshi S.S."/>
            <person name="Mokrzan E.M."/>
            <person name="Martin R.K."/>
            <person name="Zhulin I.B."/>
            <person name="Leys E.J."/>
            <person name="Podar M."/>
        </authorList>
    </citation>
    <scope>NUCLEOTIDE SEQUENCE [LARGE SCALE GENOMIC DNA]</scope>
    <source>
        <strain evidence="4 5">ORNL</strain>
    </source>
</reference>
<dbReference type="Pfam" id="PF14559">
    <property type="entry name" value="TPR_19"/>
    <property type="match status" value="2"/>
</dbReference>
<dbReference type="KEGG" id="deo:CAY53_06010"/>
<feature type="repeat" description="TPR" evidence="1">
    <location>
        <begin position="437"/>
        <end position="470"/>
    </location>
</feature>
<gene>
    <name evidence="4" type="ORF">CAY53_06010</name>
</gene>
<feature type="signal peptide" evidence="3">
    <location>
        <begin position="1"/>
        <end position="26"/>
    </location>
</feature>
<dbReference type="PANTHER" id="PTHR12558">
    <property type="entry name" value="CELL DIVISION CYCLE 16,23,27"/>
    <property type="match status" value="1"/>
</dbReference>
<dbReference type="SMART" id="SM00028">
    <property type="entry name" value="TPR"/>
    <property type="match status" value="7"/>
</dbReference>
<dbReference type="OrthoDB" id="9766710at2"/>
<dbReference type="Pfam" id="PF13432">
    <property type="entry name" value="TPR_16"/>
    <property type="match status" value="3"/>
</dbReference>
<dbReference type="InterPro" id="IPR011990">
    <property type="entry name" value="TPR-like_helical_dom_sf"/>
</dbReference>
<dbReference type="Proteomes" id="UP000239867">
    <property type="component" value="Chromosome"/>
</dbReference>
<dbReference type="InterPro" id="IPR019734">
    <property type="entry name" value="TPR_rpt"/>
</dbReference>
<name>A0A2L1GN54_9BACT</name>
<evidence type="ECO:0000256" key="3">
    <source>
        <dbReference type="SAM" id="SignalP"/>
    </source>
</evidence>
<organism evidence="4 5">
    <name type="scientific">Desulfobulbus oralis</name>
    <dbReference type="NCBI Taxonomy" id="1986146"/>
    <lineage>
        <taxon>Bacteria</taxon>
        <taxon>Pseudomonadati</taxon>
        <taxon>Thermodesulfobacteriota</taxon>
        <taxon>Desulfobulbia</taxon>
        <taxon>Desulfobulbales</taxon>
        <taxon>Desulfobulbaceae</taxon>
        <taxon>Desulfobulbus</taxon>
    </lineage>
</organism>
<feature type="region of interest" description="Disordered" evidence="2">
    <location>
        <begin position="29"/>
        <end position="57"/>
    </location>
</feature>
<feature type="compositionally biased region" description="Polar residues" evidence="2">
    <location>
        <begin position="41"/>
        <end position="55"/>
    </location>
</feature>
<dbReference type="PANTHER" id="PTHR12558:SF13">
    <property type="entry name" value="CELL DIVISION CYCLE PROTEIN 27 HOMOLOG"/>
    <property type="match status" value="1"/>
</dbReference>
<evidence type="ECO:0008006" key="6">
    <source>
        <dbReference type="Google" id="ProtNLM"/>
    </source>
</evidence>
<dbReference type="SUPFAM" id="SSF48452">
    <property type="entry name" value="TPR-like"/>
    <property type="match status" value="3"/>
</dbReference>
<evidence type="ECO:0000313" key="5">
    <source>
        <dbReference type="Proteomes" id="UP000239867"/>
    </source>
</evidence>
<protein>
    <recommendedName>
        <fullName evidence="6">Tetratricopeptide repeat-like domain-containing protein</fullName>
    </recommendedName>
</protein>